<accession>A0A9Q0GIC2</accession>
<dbReference type="Gene3D" id="2.80.10.50">
    <property type="match status" value="2"/>
</dbReference>
<sequence length="327" mass="35976">MMMKLSKMAWACLITVLVVWPFIISAGMEQLQQEDPKLSGPLIAQPPTVIQQSVKRGGEGQRIRGPKGLCIDVPSGDYYDGAEVLLWPCKSDGDSQNQLWAFEEDGTITSNGFFCLMPSIKSGCPTSQPNNYLMISTCPDDPSGSFAQWKHDGSEGFILHRETGLVLTAKSDAQGERGALTMDFYKPLPGQGWVLDDAPKIQRIQSMVNYPCLTVEPDYTVVLGSCERLANKYWEIIPFSSIGNNGKCLSCQNSNGVATPNCKDGSRIVARDCCVDLPGQSWLIRGGRIVNRESGLFLTVVDSHVIAAAERSVYDEKHLTQRWLTMS</sequence>
<evidence type="ECO:0000259" key="2">
    <source>
        <dbReference type="SMART" id="SM00458"/>
    </source>
</evidence>
<feature type="domain" description="Ricin B lectin" evidence="2">
    <location>
        <begin position="199"/>
        <end position="326"/>
    </location>
</feature>
<organism evidence="3 4">
    <name type="scientific">Turnera subulata</name>
    <dbReference type="NCBI Taxonomy" id="218843"/>
    <lineage>
        <taxon>Eukaryota</taxon>
        <taxon>Viridiplantae</taxon>
        <taxon>Streptophyta</taxon>
        <taxon>Embryophyta</taxon>
        <taxon>Tracheophyta</taxon>
        <taxon>Spermatophyta</taxon>
        <taxon>Magnoliopsida</taxon>
        <taxon>eudicotyledons</taxon>
        <taxon>Gunneridae</taxon>
        <taxon>Pentapetalae</taxon>
        <taxon>rosids</taxon>
        <taxon>fabids</taxon>
        <taxon>Malpighiales</taxon>
        <taxon>Passifloraceae</taxon>
        <taxon>Turnera</taxon>
    </lineage>
</organism>
<feature type="domain" description="Ricin B lectin" evidence="2">
    <location>
        <begin position="59"/>
        <end position="196"/>
    </location>
</feature>
<evidence type="ECO:0000313" key="3">
    <source>
        <dbReference type="EMBL" id="KAJ4848856.1"/>
    </source>
</evidence>
<keyword evidence="1" id="KW-0732">Signal</keyword>
<evidence type="ECO:0000313" key="4">
    <source>
        <dbReference type="Proteomes" id="UP001141552"/>
    </source>
</evidence>
<dbReference type="PROSITE" id="PS50231">
    <property type="entry name" value="RICIN_B_LECTIN"/>
    <property type="match status" value="2"/>
</dbReference>
<dbReference type="InterPro" id="IPR000772">
    <property type="entry name" value="Ricin_B_lectin"/>
</dbReference>
<dbReference type="AlphaFoldDB" id="A0A9Q0GIC2"/>
<dbReference type="Pfam" id="PF00652">
    <property type="entry name" value="Ricin_B_lectin"/>
    <property type="match status" value="1"/>
</dbReference>
<reference evidence="3" key="2">
    <citation type="journal article" date="2023" name="Plants (Basel)">
        <title>Annotation of the Turnera subulata (Passifloraceae) Draft Genome Reveals the S-Locus Evolved after the Divergence of Turneroideae from Passifloroideae in a Stepwise Manner.</title>
        <authorList>
            <person name="Henning P.M."/>
            <person name="Roalson E.H."/>
            <person name="Mir W."/>
            <person name="McCubbin A.G."/>
            <person name="Shore J.S."/>
        </authorList>
    </citation>
    <scope>NUCLEOTIDE SEQUENCE</scope>
    <source>
        <strain evidence="3">F60SS</strain>
    </source>
</reference>
<feature type="signal peptide" evidence="1">
    <location>
        <begin position="1"/>
        <end position="25"/>
    </location>
</feature>
<protein>
    <recommendedName>
        <fullName evidence="2">Ricin B lectin domain-containing protein</fullName>
    </recommendedName>
</protein>
<reference evidence="3" key="1">
    <citation type="submission" date="2022-02" db="EMBL/GenBank/DDBJ databases">
        <authorList>
            <person name="Henning P.M."/>
            <person name="McCubbin A.G."/>
            <person name="Shore J.S."/>
        </authorList>
    </citation>
    <scope>NUCLEOTIDE SEQUENCE</scope>
    <source>
        <strain evidence="3">F60SS</strain>
        <tissue evidence="3">Leaves</tissue>
    </source>
</reference>
<dbReference type="SUPFAM" id="SSF50370">
    <property type="entry name" value="Ricin B-like lectins"/>
    <property type="match status" value="2"/>
</dbReference>
<evidence type="ECO:0000256" key="1">
    <source>
        <dbReference type="SAM" id="SignalP"/>
    </source>
</evidence>
<name>A0A9Q0GIC2_9ROSI</name>
<dbReference type="CDD" id="cd00161">
    <property type="entry name" value="beta-trefoil_Ricin-like"/>
    <property type="match status" value="1"/>
</dbReference>
<dbReference type="EMBL" id="JAKUCV010000783">
    <property type="protein sequence ID" value="KAJ4848856.1"/>
    <property type="molecule type" value="Genomic_DNA"/>
</dbReference>
<dbReference type="InterPro" id="IPR035992">
    <property type="entry name" value="Ricin_B-like_lectins"/>
</dbReference>
<gene>
    <name evidence="3" type="ORF">Tsubulata_013658</name>
</gene>
<dbReference type="Proteomes" id="UP001141552">
    <property type="component" value="Unassembled WGS sequence"/>
</dbReference>
<feature type="chain" id="PRO_5040439611" description="Ricin B lectin domain-containing protein" evidence="1">
    <location>
        <begin position="26"/>
        <end position="327"/>
    </location>
</feature>
<keyword evidence="4" id="KW-1185">Reference proteome</keyword>
<proteinExistence type="predicted"/>
<dbReference type="OrthoDB" id="1642280at2759"/>
<dbReference type="SMART" id="SM00458">
    <property type="entry name" value="RICIN"/>
    <property type="match status" value="2"/>
</dbReference>
<comment type="caution">
    <text evidence="3">The sequence shown here is derived from an EMBL/GenBank/DDBJ whole genome shotgun (WGS) entry which is preliminary data.</text>
</comment>